<evidence type="ECO:0000256" key="1">
    <source>
        <dbReference type="ARBA" id="ARBA00022801"/>
    </source>
</evidence>
<gene>
    <name evidence="4" type="ORF">C7B47_09075</name>
</gene>
<dbReference type="InterPro" id="IPR037171">
    <property type="entry name" value="NagB/RpiA_transferase-like"/>
</dbReference>
<dbReference type="InterPro" id="IPR006148">
    <property type="entry name" value="Glc/Gal-6P_isomerase"/>
</dbReference>
<reference evidence="4 5" key="1">
    <citation type="journal article" date="2014" name="BMC Genomics">
        <title>Comparison of environmental and isolate Sulfobacillus genomes reveals diverse carbon, sulfur, nitrogen, and hydrogen metabolisms.</title>
        <authorList>
            <person name="Justice N.B."/>
            <person name="Norman A."/>
            <person name="Brown C.T."/>
            <person name="Singh A."/>
            <person name="Thomas B.C."/>
            <person name="Banfield J.F."/>
        </authorList>
    </citation>
    <scope>NUCLEOTIDE SEQUENCE [LARGE SCALE GENOMIC DNA]</scope>
    <source>
        <strain evidence="4">AMDSBA5</strain>
    </source>
</reference>
<sequence>MHIEVFGDQKRASQRIVDLLTRQLRAYPYSVLGLATGATVIPIYREIIERIHRAQLNLSQVRTFNLDEYMGLQDHDPHSFHAFMQHHLFYPAHLTPDQTFFPFPEFSQDPSGYDRLIEQHGGIDWQLLGIGHNGHIGFNEPGTSFDSETHVVKLTENTRKANRHWFDGDWHHVPEQALTMGLKTIMRSRTIVLAAFGASKSAVLAKAVYGPVCPELPASILQHHPRVYIICDQEAGRLLRPSSSSNSPGFPSQFDV</sequence>
<evidence type="ECO:0000313" key="5">
    <source>
        <dbReference type="Proteomes" id="UP000242705"/>
    </source>
</evidence>
<dbReference type="InterPro" id="IPR004547">
    <property type="entry name" value="Glucosamine6P_isomerase"/>
</dbReference>
<accession>A0A2T2WXV1</accession>
<dbReference type="GO" id="GO:0006043">
    <property type="term" value="P:glucosamine catabolic process"/>
    <property type="evidence" value="ECO:0007669"/>
    <property type="project" value="TreeGrafter"/>
</dbReference>
<dbReference type="CDD" id="cd01399">
    <property type="entry name" value="GlcN6P_deaminase"/>
    <property type="match status" value="1"/>
</dbReference>
<name>A0A2T2WXV1_SULTH</name>
<comment type="caution">
    <text evidence="4">The sequence shown here is derived from an EMBL/GenBank/DDBJ whole genome shotgun (WGS) entry which is preliminary data.</text>
</comment>
<dbReference type="SUPFAM" id="SSF100950">
    <property type="entry name" value="NagB/RpiA/CoA transferase-like"/>
    <property type="match status" value="1"/>
</dbReference>
<dbReference type="Proteomes" id="UP000242705">
    <property type="component" value="Unassembled WGS sequence"/>
</dbReference>
<dbReference type="Pfam" id="PF01182">
    <property type="entry name" value="Glucosamine_iso"/>
    <property type="match status" value="1"/>
</dbReference>
<evidence type="ECO:0000259" key="3">
    <source>
        <dbReference type="Pfam" id="PF01182"/>
    </source>
</evidence>
<evidence type="ECO:0000313" key="4">
    <source>
        <dbReference type="EMBL" id="PSR27052.1"/>
    </source>
</evidence>
<dbReference type="GO" id="GO:0006046">
    <property type="term" value="P:N-acetylglucosamine catabolic process"/>
    <property type="evidence" value="ECO:0007669"/>
    <property type="project" value="TreeGrafter"/>
</dbReference>
<dbReference type="PROSITE" id="PS01161">
    <property type="entry name" value="GLC_GALNAC_ISOMERASE"/>
    <property type="match status" value="1"/>
</dbReference>
<dbReference type="EMBL" id="PXYX01000016">
    <property type="protein sequence ID" value="PSR27052.1"/>
    <property type="molecule type" value="Genomic_DNA"/>
</dbReference>
<proteinExistence type="predicted"/>
<dbReference type="GO" id="GO:0005737">
    <property type="term" value="C:cytoplasm"/>
    <property type="evidence" value="ECO:0007669"/>
    <property type="project" value="TreeGrafter"/>
</dbReference>
<protein>
    <submittedName>
        <fullName evidence="4">Glucosamine-6-phosphate deaminase</fullName>
    </submittedName>
</protein>
<dbReference type="InterPro" id="IPR018321">
    <property type="entry name" value="Glucosamine6P_isomerase_CS"/>
</dbReference>
<dbReference type="GO" id="GO:0005975">
    <property type="term" value="P:carbohydrate metabolic process"/>
    <property type="evidence" value="ECO:0007669"/>
    <property type="project" value="InterPro"/>
</dbReference>
<keyword evidence="2" id="KW-0119">Carbohydrate metabolism</keyword>
<feature type="domain" description="Glucosamine/galactosamine-6-phosphate isomerase" evidence="3">
    <location>
        <begin position="11"/>
        <end position="224"/>
    </location>
</feature>
<dbReference type="GO" id="GO:0019262">
    <property type="term" value="P:N-acetylneuraminate catabolic process"/>
    <property type="evidence" value="ECO:0007669"/>
    <property type="project" value="TreeGrafter"/>
</dbReference>
<dbReference type="GO" id="GO:0004342">
    <property type="term" value="F:glucosamine-6-phosphate deaminase activity"/>
    <property type="evidence" value="ECO:0007669"/>
    <property type="project" value="InterPro"/>
</dbReference>
<dbReference type="GO" id="GO:0042802">
    <property type="term" value="F:identical protein binding"/>
    <property type="evidence" value="ECO:0007669"/>
    <property type="project" value="TreeGrafter"/>
</dbReference>
<dbReference type="PANTHER" id="PTHR11280">
    <property type="entry name" value="GLUCOSAMINE-6-PHOSPHATE ISOMERASE"/>
    <property type="match status" value="1"/>
</dbReference>
<dbReference type="PANTHER" id="PTHR11280:SF5">
    <property type="entry name" value="GLUCOSAMINE-6-PHOSPHATE ISOMERASE"/>
    <property type="match status" value="1"/>
</dbReference>
<evidence type="ECO:0000256" key="2">
    <source>
        <dbReference type="ARBA" id="ARBA00023277"/>
    </source>
</evidence>
<keyword evidence="1" id="KW-0378">Hydrolase</keyword>
<organism evidence="4 5">
    <name type="scientific">Sulfobacillus thermosulfidooxidans</name>
    <dbReference type="NCBI Taxonomy" id="28034"/>
    <lineage>
        <taxon>Bacteria</taxon>
        <taxon>Bacillati</taxon>
        <taxon>Bacillota</taxon>
        <taxon>Clostridia</taxon>
        <taxon>Eubacteriales</taxon>
        <taxon>Clostridiales Family XVII. Incertae Sedis</taxon>
        <taxon>Sulfobacillus</taxon>
    </lineage>
</organism>
<dbReference type="AlphaFoldDB" id="A0A2T2WXV1"/>
<dbReference type="Gene3D" id="3.40.50.1360">
    <property type="match status" value="1"/>
</dbReference>